<protein>
    <recommendedName>
        <fullName evidence="3">Tail protein</fullName>
    </recommendedName>
</protein>
<gene>
    <name evidence="2" type="ORF">MM415B02313_0006</name>
</gene>
<name>A0A6M3KS46_9ZZZZ</name>
<accession>A0A6M3KS46</accession>
<dbReference type="EMBL" id="MT142543">
    <property type="protein sequence ID" value="QJA84947.1"/>
    <property type="molecule type" value="Genomic_DNA"/>
</dbReference>
<dbReference type="AlphaFoldDB" id="A0A6M3KS46"/>
<feature type="compositionally biased region" description="Polar residues" evidence="1">
    <location>
        <begin position="1"/>
        <end position="24"/>
    </location>
</feature>
<proteinExistence type="predicted"/>
<evidence type="ECO:0000313" key="2">
    <source>
        <dbReference type="EMBL" id="QJA84947.1"/>
    </source>
</evidence>
<organism evidence="2">
    <name type="scientific">viral metagenome</name>
    <dbReference type="NCBI Taxonomy" id="1070528"/>
    <lineage>
        <taxon>unclassified sequences</taxon>
        <taxon>metagenomes</taxon>
        <taxon>organismal metagenomes</taxon>
    </lineage>
</organism>
<evidence type="ECO:0008006" key="3">
    <source>
        <dbReference type="Google" id="ProtNLM"/>
    </source>
</evidence>
<evidence type="ECO:0000256" key="1">
    <source>
        <dbReference type="SAM" id="MobiDB-lite"/>
    </source>
</evidence>
<feature type="region of interest" description="Disordered" evidence="1">
    <location>
        <begin position="1"/>
        <end position="33"/>
    </location>
</feature>
<sequence length="182" mass="18144">MATTYPGTLDSFATSGGTSPLTNPDHSERHNSVGSAVEALEAKAGVGAGTPVANTILAGSGNGTSAWTGTIPTLALGSAVYSGTVSGTFTLDLAAARRHRVNMPDSAGSVTLAVSNGAANVPFIVEVLQGTAGLGTIGWFTGITWANAAIGTCTTTASKMDTYGFLSNSGTTFYGFTIGTNI</sequence>
<reference evidence="2" key="1">
    <citation type="submission" date="2020-03" db="EMBL/GenBank/DDBJ databases">
        <title>The deep terrestrial virosphere.</title>
        <authorList>
            <person name="Holmfeldt K."/>
            <person name="Nilsson E."/>
            <person name="Simone D."/>
            <person name="Lopez-Fernandez M."/>
            <person name="Wu X."/>
            <person name="de Brujin I."/>
            <person name="Lundin D."/>
            <person name="Andersson A."/>
            <person name="Bertilsson S."/>
            <person name="Dopson M."/>
        </authorList>
    </citation>
    <scope>NUCLEOTIDE SEQUENCE</scope>
    <source>
        <strain evidence="2">MM415B02313</strain>
    </source>
</reference>